<proteinExistence type="predicted"/>
<feature type="compositionally biased region" description="Basic residues" evidence="1">
    <location>
        <begin position="967"/>
        <end position="976"/>
    </location>
</feature>
<keyword evidence="4" id="KW-1185">Reference proteome</keyword>
<dbReference type="InterPro" id="IPR043502">
    <property type="entry name" value="DNA/RNA_pol_sf"/>
</dbReference>
<accession>A0A8D2PZX4</accession>
<dbReference type="SUPFAM" id="SSF56672">
    <property type="entry name" value="DNA/RNA polymerases"/>
    <property type="match status" value="1"/>
</dbReference>
<dbReference type="CDD" id="cd01650">
    <property type="entry name" value="RT_nLTR_like"/>
    <property type="match status" value="1"/>
</dbReference>
<evidence type="ECO:0000259" key="2">
    <source>
        <dbReference type="PROSITE" id="PS50878"/>
    </source>
</evidence>
<dbReference type="Proteomes" id="UP000694545">
    <property type="component" value="Unplaced"/>
</dbReference>
<evidence type="ECO:0000313" key="3">
    <source>
        <dbReference type="Ensembl" id="ENSVKKP00000013623.1"/>
    </source>
</evidence>
<dbReference type="AlphaFoldDB" id="A0A8D2PZX4"/>
<reference evidence="3" key="2">
    <citation type="submission" date="2025-09" db="UniProtKB">
        <authorList>
            <consortium name="Ensembl"/>
        </authorList>
    </citation>
    <scope>IDENTIFICATION</scope>
</reference>
<dbReference type="OMA" id="PEWWERT"/>
<dbReference type="InterPro" id="IPR000477">
    <property type="entry name" value="RT_dom"/>
</dbReference>
<evidence type="ECO:0000256" key="1">
    <source>
        <dbReference type="SAM" id="MobiDB-lite"/>
    </source>
</evidence>
<sequence>MSQGLGDKALEVPNSLNFFPVPCRKALLDTFPTTDGVRFTYYSGKTASRLDRFRAPKEVKTEKCNIVVTPWSDHTILAVELSFGQVYPRGRPLWRLRPKMLDASCRDNMANVLANMLTLSDIYFDELPEWWERTKRAIRNSCRKYEFKVNRRGLQHYQEAVFHFLQCHSRMNQGRPYDEEVLVRSRKVIAEFHYTQRRNRLNYRDYRVKGSAVDVEEWAKARSPKTPIEMKGLREKEGDAVAFHPQEMLSIMGRYYQQLFAPKDIDSREVERFLEDIPREKAGSLYGKLTEAESQMLEAPIEEEEVRRAIVTAKGNSAPGADGLGYEFYKIFREWLVPPLTKVFNALLARERLTESFYQGTLIFFPKKGDLTLPANWRPIALTNMDYRLLAKILNRRLASVAHKLVVGCQTSAVPGRAMTDSLCLMREIFQLVRDRKWAGRILLLDQSKAFDNVHHSFLWRVLRWKGLPPSYVGFLKLLYAEATVTPQINGHRGSRIDLQSGVRQGCPLSPLLYVLALDAVLCRVQLEEGIAGIRSALPTGAPIQIKFVAHADDISLLLNDDREVRSVQQIFDTYARASGSQINGKKSCLISFDPEDEQLKIAPMETDQEGEGRNEQKVEEVKILGIYYSIAKEGWKRNWLAWLQKFREKIAMWRKWQLTVYQKAVYVRTYVLPVAHNIVVVYPPPGAVMKELEKELFKFLWGMATFPLARAVAYRQIDQAGLDLPALSLRMFTTFLSYNFGKYAQWEEGGDQPHMWVVLFAQHWVGKPWAETWWGEHSLDFTVSAKMRCTGPEYLRELYSFIKQHKVHAEWFGTSRGDLRSIKQAVYRELLEVAYFRPQVVKRARRESLSRYLREQTYPIEYFQDRRVPFRLWDIRWRLYHQVYDLQGTRPWLPERAQACPRLQCKSGAVASGTVQKETVRHFVSDCPTARATWKAVSEALDWPDLGSQDWESVVSGTEPTSPLKGPRRRVPRKRRWRETTAPKSYWTVPWSTIRLINLYVLLALSLQRHREIKTQKVADVAGSVKFVQEKIFWLSREEKGRMPPSRWRKLWPWLSGAHAPIT</sequence>
<feature type="domain" description="Reverse transcriptase" evidence="2">
    <location>
        <begin position="346"/>
        <end position="629"/>
    </location>
</feature>
<dbReference type="PROSITE" id="PS50878">
    <property type="entry name" value="RT_POL"/>
    <property type="match status" value="1"/>
</dbReference>
<dbReference type="Pfam" id="PF00078">
    <property type="entry name" value="RVT_1"/>
    <property type="match status" value="1"/>
</dbReference>
<feature type="region of interest" description="Disordered" evidence="1">
    <location>
        <begin position="954"/>
        <end position="976"/>
    </location>
</feature>
<dbReference type="PANTHER" id="PTHR19446">
    <property type="entry name" value="REVERSE TRANSCRIPTASES"/>
    <property type="match status" value="1"/>
</dbReference>
<name>A0A8D2PZX4_VARKO</name>
<reference evidence="3" key="1">
    <citation type="submission" date="2025-08" db="UniProtKB">
        <authorList>
            <consortium name="Ensembl"/>
        </authorList>
    </citation>
    <scope>IDENTIFICATION</scope>
</reference>
<organism evidence="3 4">
    <name type="scientific">Varanus komodoensis</name>
    <name type="common">Komodo dragon</name>
    <dbReference type="NCBI Taxonomy" id="61221"/>
    <lineage>
        <taxon>Eukaryota</taxon>
        <taxon>Metazoa</taxon>
        <taxon>Chordata</taxon>
        <taxon>Craniata</taxon>
        <taxon>Vertebrata</taxon>
        <taxon>Euteleostomi</taxon>
        <taxon>Lepidosauria</taxon>
        <taxon>Squamata</taxon>
        <taxon>Bifurcata</taxon>
        <taxon>Unidentata</taxon>
        <taxon>Episquamata</taxon>
        <taxon>Toxicofera</taxon>
        <taxon>Anguimorpha</taxon>
        <taxon>Paleoanguimorpha</taxon>
        <taxon>Varanoidea</taxon>
        <taxon>Varanidae</taxon>
        <taxon>Varanus</taxon>
    </lineage>
</organism>
<protein>
    <recommendedName>
        <fullName evidence="2">Reverse transcriptase domain-containing protein</fullName>
    </recommendedName>
</protein>
<dbReference type="Ensembl" id="ENSVKKT00000013950.1">
    <property type="protein sequence ID" value="ENSVKKP00000013623.1"/>
    <property type="gene ID" value="ENSVKKG00000009397.1"/>
</dbReference>
<evidence type="ECO:0000313" key="4">
    <source>
        <dbReference type="Proteomes" id="UP000694545"/>
    </source>
</evidence>